<gene>
    <name evidence="3" type="ORF">PSACC_01338</name>
</gene>
<dbReference type="InterPro" id="IPR011989">
    <property type="entry name" value="ARM-like"/>
</dbReference>
<evidence type="ECO:0000313" key="3">
    <source>
        <dbReference type="EMBL" id="PJF18789.1"/>
    </source>
</evidence>
<evidence type="ECO:0000256" key="1">
    <source>
        <dbReference type="PROSITE-ProRule" id="PRU00103"/>
    </source>
</evidence>
<evidence type="ECO:0000256" key="2">
    <source>
        <dbReference type="SAM" id="MobiDB-lite"/>
    </source>
</evidence>
<dbReference type="AlphaFoldDB" id="A0A2H9TM45"/>
<keyword evidence="4" id="KW-1185">Reference proteome</keyword>
<feature type="repeat" description="HEAT" evidence="1">
    <location>
        <begin position="361"/>
        <end position="397"/>
    </location>
</feature>
<dbReference type="PANTHER" id="PTHR12984:SF3">
    <property type="entry name" value="N-TERMINAL KINASE-LIKE PROTEIN"/>
    <property type="match status" value="1"/>
</dbReference>
<evidence type="ECO:0000313" key="4">
    <source>
        <dbReference type="Proteomes" id="UP000240830"/>
    </source>
</evidence>
<dbReference type="InterPro" id="IPR021133">
    <property type="entry name" value="HEAT_type_2"/>
</dbReference>
<dbReference type="OrthoDB" id="447103at2759"/>
<dbReference type="Gene3D" id="1.10.510.10">
    <property type="entry name" value="Transferase(Phosphotransferase) domain 1"/>
    <property type="match status" value="1"/>
</dbReference>
<dbReference type="STRING" id="1246581.A0A2H9TM45"/>
<dbReference type="Proteomes" id="UP000240830">
    <property type="component" value="Unassembled WGS sequence"/>
</dbReference>
<dbReference type="InterPro" id="IPR016024">
    <property type="entry name" value="ARM-type_fold"/>
</dbReference>
<feature type="repeat" description="HEAT" evidence="1">
    <location>
        <begin position="205"/>
        <end position="243"/>
    </location>
</feature>
<dbReference type="GO" id="GO:0005737">
    <property type="term" value="C:cytoplasm"/>
    <property type="evidence" value="ECO:0007669"/>
    <property type="project" value="TreeGrafter"/>
</dbReference>
<dbReference type="PANTHER" id="PTHR12984">
    <property type="entry name" value="SCY1-RELATED S/T PROTEIN KINASE-LIKE"/>
    <property type="match status" value="1"/>
</dbReference>
<feature type="region of interest" description="Disordered" evidence="2">
    <location>
        <begin position="439"/>
        <end position="469"/>
    </location>
</feature>
<dbReference type="GO" id="GO:0006409">
    <property type="term" value="P:tRNA export from nucleus"/>
    <property type="evidence" value="ECO:0007669"/>
    <property type="project" value="TreeGrafter"/>
</dbReference>
<dbReference type="PROSITE" id="PS50077">
    <property type="entry name" value="HEAT_REPEAT"/>
    <property type="match status" value="2"/>
</dbReference>
<accession>A0A2H9TM45</accession>
<sequence length="595" mass="64469">MPSIFITASGEMKLGGFEMASSIKDDETLICDYGGVFRDINFRDWPSEITSPSGCLPWRQLRALPPYSIDSYMLGKLLSEIFQGVSRIPTEISSFIQRSTTSDHHQRPNPAELINGGALFRGVKVIEIADKMESLSVMDHEQRERFLTNISSNANQLPGDFVSYKVIPSLVGMFQISSARESIAGIRLLFSCAARLSPKETSTMIVPVLVVLLSKPDRAVRMALLESVPTVLDRLDSRAIQEKIYPQVISGFTDALPALREQTLKTSLLLAPKLTSRQLNGELLRFYARLQGDEQAGIRVNTTVCLGRIAKLLDESTRAKVLGAAFVKSLRDPFVPSRSAGLAAISATADLLPVEEIARNVLPNTIPLIIDTDSDVRRAALKAATQLITKLGSHAATMPVVVAVSPAEPTSAQSIASKSPPSDSSWGISSLADKLIGTDLSDDPKAKSYEPTHTTRRASETGNRAKAPVRSIQRKAPMVAVPIVTKETDGWGADEDLIQDLDSGCAPAVCTSPLFEDDDNPWSLSTSTNSGMCMSGDSGTRVLGDFEAQNTYIDPRTDGPASHSSLVRTKVSTPLKKDLKPMVLGKTKTKLSDHF</sequence>
<dbReference type="InterPro" id="IPR051177">
    <property type="entry name" value="CIK-Related_Protein"/>
</dbReference>
<dbReference type="Gene3D" id="1.25.10.10">
    <property type="entry name" value="Leucine-rich Repeat Variant"/>
    <property type="match status" value="1"/>
</dbReference>
<dbReference type="EMBL" id="MTSL01000101">
    <property type="protein sequence ID" value="PJF18789.1"/>
    <property type="molecule type" value="Genomic_DNA"/>
</dbReference>
<proteinExistence type="predicted"/>
<organism evidence="3 4">
    <name type="scientific">Paramicrosporidium saccamoebae</name>
    <dbReference type="NCBI Taxonomy" id="1246581"/>
    <lineage>
        <taxon>Eukaryota</taxon>
        <taxon>Fungi</taxon>
        <taxon>Fungi incertae sedis</taxon>
        <taxon>Cryptomycota</taxon>
        <taxon>Cryptomycota incertae sedis</taxon>
        <taxon>Paramicrosporidium</taxon>
    </lineage>
</organism>
<comment type="caution">
    <text evidence="3">The sequence shown here is derived from an EMBL/GenBank/DDBJ whole genome shotgun (WGS) entry which is preliminary data.</text>
</comment>
<protein>
    <submittedName>
        <fullName evidence="3">Uncharacterized protein</fullName>
    </submittedName>
</protein>
<name>A0A2H9TM45_9FUNG</name>
<dbReference type="SUPFAM" id="SSF48371">
    <property type="entry name" value="ARM repeat"/>
    <property type="match status" value="1"/>
</dbReference>
<reference evidence="3 4" key="1">
    <citation type="submission" date="2016-10" db="EMBL/GenBank/DDBJ databases">
        <title>The genome of Paramicrosporidium saccamoebae is the missing link in understanding Cryptomycota and Microsporidia evolution.</title>
        <authorList>
            <person name="Quandt C.A."/>
            <person name="Beaudet D."/>
            <person name="Corsaro D."/>
            <person name="Michel R."/>
            <person name="Corradi N."/>
            <person name="James T."/>
        </authorList>
    </citation>
    <scope>NUCLEOTIDE SEQUENCE [LARGE SCALE GENOMIC DNA]</scope>
    <source>
        <strain evidence="3 4">KSL3</strain>
    </source>
</reference>